<evidence type="ECO:0000259" key="14">
    <source>
        <dbReference type="PROSITE" id="PS51844"/>
    </source>
</evidence>
<dbReference type="InterPro" id="IPR001609">
    <property type="entry name" value="Myosin_head_motor_dom-like"/>
</dbReference>
<evidence type="ECO:0000256" key="10">
    <source>
        <dbReference type="PROSITE-ProRule" id="PRU00782"/>
    </source>
</evidence>
<keyword evidence="5" id="KW-0112">Calmodulin-binding</keyword>
<keyword evidence="7 10" id="KW-0518">Myosin</keyword>
<dbReference type="CDD" id="cd15475">
    <property type="entry name" value="MyosinXI_CBD"/>
    <property type="match status" value="1"/>
</dbReference>
<keyword evidence="16" id="KW-1185">Reference proteome</keyword>
<feature type="domain" description="Myosin motor" evidence="13">
    <location>
        <begin position="161"/>
        <end position="832"/>
    </location>
</feature>
<dbReference type="Pfam" id="PF00063">
    <property type="entry name" value="Myosin_head"/>
    <property type="match status" value="1"/>
</dbReference>
<dbReference type="InterPro" id="IPR036961">
    <property type="entry name" value="Kinesin_motor_dom_sf"/>
</dbReference>
<keyword evidence="4 10" id="KW-0067">ATP-binding</keyword>
<dbReference type="Gene3D" id="1.20.5.190">
    <property type="match status" value="3"/>
</dbReference>
<reference evidence="15 16" key="1">
    <citation type="submission" date="2023-10" db="EMBL/GenBank/DDBJ databases">
        <title>Chromosome-scale genome assembly provides insights into flower coloration mechanisms of Canna indica.</title>
        <authorList>
            <person name="Li C."/>
        </authorList>
    </citation>
    <scope>NUCLEOTIDE SEQUENCE [LARGE SCALE GENOMIC DNA]</scope>
    <source>
        <tissue evidence="15">Flower</tissue>
    </source>
</reference>
<dbReference type="InterPro" id="IPR002710">
    <property type="entry name" value="Dilute_dom"/>
</dbReference>
<feature type="compositionally biased region" description="Basic and acidic residues" evidence="11">
    <location>
        <begin position="1197"/>
        <end position="1212"/>
    </location>
</feature>
<dbReference type="FunFam" id="1.20.120.720:FF:000011">
    <property type="entry name" value="Myosin 2"/>
    <property type="match status" value="1"/>
</dbReference>
<dbReference type="PANTHER" id="PTHR13140">
    <property type="entry name" value="MYOSIN"/>
    <property type="match status" value="1"/>
</dbReference>
<dbReference type="Gene3D" id="1.20.120.720">
    <property type="entry name" value="Myosin VI head, motor domain, U50 subdomain"/>
    <property type="match status" value="1"/>
</dbReference>
<feature type="region of interest" description="Disordered" evidence="11">
    <location>
        <begin position="1"/>
        <end position="20"/>
    </location>
</feature>
<feature type="compositionally biased region" description="Polar residues" evidence="11">
    <location>
        <begin position="1160"/>
        <end position="1169"/>
    </location>
</feature>
<evidence type="ECO:0000256" key="9">
    <source>
        <dbReference type="ARBA" id="ARBA00023203"/>
    </source>
</evidence>
<dbReference type="GO" id="GO:0005516">
    <property type="term" value="F:calmodulin binding"/>
    <property type="evidence" value="ECO:0007669"/>
    <property type="project" value="UniProtKB-KW"/>
</dbReference>
<evidence type="ECO:0000256" key="6">
    <source>
        <dbReference type="ARBA" id="ARBA00023054"/>
    </source>
</evidence>
<evidence type="ECO:0000256" key="2">
    <source>
        <dbReference type="ARBA" id="ARBA00022737"/>
    </source>
</evidence>
<feature type="compositionally biased region" description="Low complexity" evidence="11">
    <location>
        <begin position="1181"/>
        <end position="1192"/>
    </location>
</feature>
<evidence type="ECO:0000259" key="12">
    <source>
        <dbReference type="PROSITE" id="PS51126"/>
    </source>
</evidence>
<dbReference type="PROSITE" id="PS51844">
    <property type="entry name" value="SH3_LIKE"/>
    <property type="match status" value="1"/>
</dbReference>
<organism evidence="15 16">
    <name type="scientific">Canna indica</name>
    <name type="common">Indian-shot</name>
    <dbReference type="NCBI Taxonomy" id="4628"/>
    <lineage>
        <taxon>Eukaryota</taxon>
        <taxon>Viridiplantae</taxon>
        <taxon>Streptophyta</taxon>
        <taxon>Embryophyta</taxon>
        <taxon>Tracheophyta</taxon>
        <taxon>Spermatophyta</taxon>
        <taxon>Magnoliopsida</taxon>
        <taxon>Liliopsida</taxon>
        <taxon>Zingiberales</taxon>
        <taxon>Cannaceae</taxon>
        <taxon>Canna</taxon>
    </lineage>
</organism>
<dbReference type="FunFam" id="1.20.5.190:FF:000001">
    <property type="entry name" value="unconventional myosin-Va"/>
    <property type="match status" value="2"/>
</dbReference>
<name>A0AAQ3KZR1_9LILI</name>
<feature type="region of interest" description="Disordered" evidence="11">
    <location>
        <begin position="1160"/>
        <end position="1212"/>
    </location>
</feature>
<evidence type="ECO:0000256" key="7">
    <source>
        <dbReference type="ARBA" id="ARBA00023123"/>
    </source>
</evidence>
<dbReference type="Gene3D" id="3.30.70.1590">
    <property type="match status" value="1"/>
</dbReference>
<gene>
    <name evidence="15" type="ORF">Cni_G26428</name>
</gene>
<dbReference type="Gene3D" id="3.40.850.10">
    <property type="entry name" value="Kinesin motor domain"/>
    <property type="match status" value="1"/>
</dbReference>
<proteinExistence type="inferred from homology"/>
<dbReference type="SMART" id="SM00242">
    <property type="entry name" value="MYSc"/>
    <property type="match status" value="1"/>
</dbReference>
<dbReference type="Pfam" id="PF02736">
    <property type="entry name" value="Myosin_N"/>
    <property type="match status" value="1"/>
</dbReference>
<dbReference type="CDD" id="cd01384">
    <property type="entry name" value="MYSc_Myo11"/>
    <property type="match status" value="1"/>
</dbReference>
<evidence type="ECO:0000313" key="15">
    <source>
        <dbReference type="EMBL" id="WOL17635.1"/>
    </source>
</evidence>
<dbReference type="PROSITE" id="PS51456">
    <property type="entry name" value="MYOSIN_MOTOR"/>
    <property type="match status" value="1"/>
</dbReference>
<feature type="binding site" evidence="10">
    <location>
        <begin position="255"/>
        <end position="262"/>
    </location>
    <ligand>
        <name>ATP</name>
        <dbReference type="ChEBI" id="CHEBI:30616"/>
    </ligand>
</feature>
<evidence type="ECO:0000256" key="1">
    <source>
        <dbReference type="ARBA" id="ARBA00008049"/>
    </source>
</evidence>
<evidence type="ECO:0000313" key="16">
    <source>
        <dbReference type="Proteomes" id="UP001327560"/>
    </source>
</evidence>
<dbReference type="FunFam" id="1.10.10.820:FF:000001">
    <property type="entry name" value="Myosin heavy chain"/>
    <property type="match status" value="1"/>
</dbReference>
<dbReference type="GO" id="GO:0000146">
    <property type="term" value="F:microfilament motor activity"/>
    <property type="evidence" value="ECO:0007669"/>
    <property type="project" value="TreeGrafter"/>
</dbReference>
<keyword evidence="2" id="KW-0677">Repeat</keyword>
<dbReference type="SMART" id="SM01132">
    <property type="entry name" value="DIL"/>
    <property type="match status" value="1"/>
</dbReference>
<accession>A0AAQ3KZR1</accession>
<dbReference type="GO" id="GO:0051015">
    <property type="term" value="F:actin filament binding"/>
    <property type="evidence" value="ECO:0007669"/>
    <property type="project" value="InterPro"/>
</dbReference>
<dbReference type="InterPro" id="IPR036018">
    <property type="entry name" value="MYSc_Myo11"/>
</dbReference>
<dbReference type="FunFam" id="1.20.58.530:FF:000002">
    <property type="entry name" value="Class V myosin"/>
    <property type="match status" value="1"/>
</dbReference>
<keyword evidence="3 10" id="KW-0547">Nucleotide-binding</keyword>
<dbReference type="PANTHER" id="PTHR13140:SF792">
    <property type="entry name" value="MYOSIN-9"/>
    <property type="match status" value="1"/>
</dbReference>
<protein>
    <submittedName>
        <fullName evidence="15">Myosin-11-like isoform X1</fullName>
    </submittedName>
</protein>
<keyword evidence="6" id="KW-0175">Coiled coil</keyword>
<dbReference type="InterPro" id="IPR000048">
    <property type="entry name" value="IQ_motif_EF-hand-BS"/>
</dbReference>
<comment type="similarity">
    <text evidence="1">Belongs to the TRAFAC class myosin-kinesin ATPase superfamily. Myosin family. Plant myosin class XI subfamily.</text>
</comment>
<feature type="region of interest" description="Disordered" evidence="11">
    <location>
        <begin position="1090"/>
        <end position="1120"/>
    </location>
</feature>
<evidence type="ECO:0000256" key="4">
    <source>
        <dbReference type="ARBA" id="ARBA00022840"/>
    </source>
</evidence>
<feature type="compositionally biased region" description="Basic and acidic residues" evidence="11">
    <location>
        <begin position="1091"/>
        <end position="1120"/>
    </location>
</feature>
<dbReference type="GO" id="GO:0016459">
    <property type="term" value="C:myosin complex"/>
    <property type="evidence" value="ECO:0007669"/>
    <property type="project" value="UniProtKB-KW"/>
</dbReference>
<dbReference type="GO" id="GO:0005524">
    <property type="term" value="F:ATP binding"/>
    <property type="evidence" value="ECO:0007669"/>
    <property type="project" value="UniProtKB-UniRule"/>
</dbReference>
<dbReference type="Gene3D" id="2.30.30.360">
    <property type="entry name" value="Myosin S1 fragment, N-terminal"/>
    <property type="match status" value="1"/>
</dbReference>
<evidence type="ECO:0000256" key="11">
    <source>
        <dbReference type="SAM" id="MobiDB-lite"/>
    </source>
</evidence>
<sequence length="1632" mass="184331">MQVAQVKGDNGEGPPSTAADDTVGLLASLARHLPMAEPCAKSPWDQTLPSSPPRLVSSQGLPPCFLPLHPNHIPPSLPCCPVSFLLFLLVVLPSEQRKLDGTPVNIVIGSHVWVEDPAVAWIDGQVTKITGDNAEVQTTNGKTVVTNLSKIYPKDMEAPAGGVDDMTKLSYLHEPGVLQNLSARYQLNEIYTYTGNILIAINPFQRLPHLYNSHMMTQYKGAPLGELSPHVFAVADVAFRAMRNEGKSNSILVSGESGAGKTETTKMLMRYLAFLGGRAAATEGRTVEQQVLESNPVLEAFGNAKTVRNNNSSRFGKFVEIQFDRHGRISGAAIRTYLLERSRVCQVSDPERNYHCFYLLCAAPPEVTEKYKLGKPNTFHYLNQSNCYELVGVSDAHDYLATRRAMDIVGISAQEQDAIFRVVAAILHIGNIDFAKGQETDSSVLKDEKSKFHLGMTAELLMCDPDALQDALCKRMMITPEEVIKRSLDPVAATVSRDGLAKTIYSRLFDWIVDKINVSIGQDPTSKTLIGVLDIYGFESFKTNSFEQFCINFTNEKLQQHFNQHVFKMEQEEYTKEEIDWSYIEFVDNQDVLDLIEKKPGGIIALLDEACMFPKSTHETFAQKLYQTFKSHKRFIKPKLSRTDFSIGHYAGEVLYQSDQFLDKNKDYVVAEHQDLLSASKCSFVSGLFPPLPEETSKSSKFSSIGSRFKLQLQALMDTLNSTEPHYVRCVKPNNLLKPAIFENVNVMQQLRCGGVLEAIRISCAGYPTRRVFYEFLHRFGVLAREVLEGNYDEKVACRKILEKKGLKGFQIGKTKVFLRAGQMAELDALRAEVLSNAAKTIQNQIRTYILRKRFIALRKAAIVVQSLWRRRLACKSYEHLRRENAAIKVQKYLRRYNAKKAYTQLKLSVLALQTGFRFLAARNEFRFRRRTKAAIVIQSRWRCYRAYSYHKKLKRASIVTQCRWRGRVARKELRKLKMAARETGALKEAKDKLEKAVEDLTWRLQLEKRLRTDLEEAKAQEIAKLQSSLQALQNKVDETTSQLVKERETVKAIEEAPPVVKETTVLVPDTEKIDSLTAELEDMKASLQLEKQRADDSESRYTESEQVSEERKRKLQEAEGKINQLQESVQRLEEKLTNLESENKVLRQQAVSMTPNKILSGRTKSTLQRHSDSGLVNGESRSIADSLSSASFNMRENSEIEDKPQRSLNEKQQENQDLLIRCIAQDLGFTGSRPVAACITYKCLLQWRSFEVERTSVFDRIIQTIGHAIEKTQDNNEILAYWLSNSSTLLLLLQRTLKASGAAGMAPQRRRSSSATLFGRMTQSFRGTPQGVNISFANGSLTSGVDKLRQVEAKYPALLFKQQLTAYVEKIYGMIRDNLKKEISPQLGLCIQVPRTSRASLVKAPSRSPGGNSSAQQTLIAHWQGIVKSLESFLNTLKTNHVPPFLVRKVFTQIFSFINVQLFNSLLLRRECCSFSNGEYVKAGLAELEHWCYKATDEYAGSAWDELKHIRQAIGFLVIHQKPKKTLDEISHDLCPVLSVQQLYRISTMYWDDKYGTHSVSPEVISNMRVLMTEDSNNPVSNSFLLDDDSSIPFSVDDISKSMEPIDIADIEPPPLIQENSGFMFLLPRVD</sequence>
<dbReference type="PROSITE" id="PS51126">
    <property type="entry name" value="DILUTE"/>
    <property type="match status" value="1"/>
</dbReference>
<dbReference type="Pfam" id="PF01843">
    <property type="entry name" value="DIL"/>
    <property type="match status" value="1"/>
</dbReference>
<dbReference type="Pfam" id="PF00612">
    <property type="entry name" value="IQ"/>
    <property type="match status" value="5"/>
</dbReference>
<dbReference type="EMBL" id="CP136897">
    <property type="protein sequence ID" value="WOL17635.1"/>
    <property type="molecule type" value="Genomic_DNA"/>
</dbReference>
<dbReference type="SMART" id="SM00015">
    <property type="entry name" value="IQ"/>
    <property type="match status" value="6"/>
</dbReference>
<feature type="domain" description="Dilute" evidence="12">
    <location>
        <begin position="1260"/>
        <end position="1575"/>
    </location>
</feature>
<keyword evidence="9 10" id="KW-0009">Actin-binding</keyword>
<dbReference type="PROSITE" id="PS50096">
    <property type="entry name" value="IQ"/>
    <property type="match status" value="6"/>
</dbReference>
<evidence type="ECO:0000256" key="8">
    <source>
        <dbReference type="ARBA" id="ARBA00023175"/>
    </source>
</evidence>
<dbReference type="Proteomes" id="UP001327560">
    <property type="component" value="Chromosome 8"/>
</dbReference>
<evidence type="ECO:0000256" key="5">
    <source>
        <dbReference type="ARBA" id="ARBA00022860"/>
    </source>
</evidence>
<dbReference type="Gene3D" id="1.10.10.820">
    <property type="match status" value="1"/>
</dbReference>
<evidence type="ECO:0000259" key="13">
    <source>
        <dbReference type="PROSITE" id="PS51456"/>
    </source>
</evidence>
<dbReference type="GO" id="GO:0005737">
    <property type="term" value="C:cytoplasm"/>
    <property type="evidence" value="ECO:0007669"/>
    <property type="project" value="TreeGrafter"/>
</dbReference>
<evidence type="ECO:0000256" key="3">
    <source>
        <dbReference type="ARBA" id="ARBA00022741"/>
    </source>
</evidence>
<dbReference type="GO" id="GO:0007015">
    <property type="term" value="P:actin filament organization"/>
    <property type="evidence" value="ECO:0007669"/>
    <property type="project" value="InterPro"/>
</dbReference>
<dbReference type="SUPFAM" id="SSF52540">
    <property type="entry name" value="P-loop containing nucleoside triphosphate hydrolases"/>
    <property type="match status" value="2"/>
</dbReference>
<dbReference type="Gene3D" id="1.20.58.530">
    <property type="match status" value="1"/>
</dbReference>
<dbReference type="GO" id="GO:0016020">
    <property type="term" value="C:membrane"/>
    <property type="evidence" value="ECO:0007669"/>
    <property type="project" value="TreeGrafter"/>
</dbReference>
<dbReference type="GO" id="GO:0030048">
    <property type="term" value="P:actin filament-based movement"/>
    <property type="evidence" value="ECO:0007669"/>
    <property type="project" value="UniProtKB-ARBA"/>
</dbReference>
<dbReference type="InterPro" id="IPR004009">
    <property type="entry name" value="SH3_Myosin"/>
</dbReference>
<feature type="region of interest" description="Actin-binding" evidence="10">
    <location>
        <begin position="713"/>
        <end position="735"/>
    </location>
</feature>
<dbReference type="InterPro" id="IPR037975">
    <property type="entry name" value="MyosinXI_CBD"/>
</dbReference>
<dbReference type="PRINTS" id="PR00193">
    <property type="entry name" value="MYOSINHEAVY"/>
</dbReference>
<dbReference type="InterPro" id="IPR008989">
    <property type="entry name" value="Myosin_S1_N"/>
</dbReference>
<dbReference type="InterPro" id="IPR027417">
    <property type="entry name" value="P-loop_NTPase"/>
</dbReference>
<feature type="domain" description="Myosin N-terminal SH3-like" evidence="14">
    <location>
        <begin position="107"/>
        <end position="156"/>
    </location>
</feature>
<keyword evidence="8 10" id="KW-0505">Motor protein</keyword>